<organism evidence="5">
    <name type="scientific">Echinostoma caproni</name>
    <dbReference type="NCBI Taxonomy" id="27848"/>
    <lineage>
        <taxon>Eukaryota</taxon>
        <taxon>Metazoa</taxon>
        <taxon>Spiralia</taxon>
        <taxon>Lophotrochozoa</taxon>
        <taxon>Platyhelminthes</taxon>
        <taxon>Trematoda</taxon>
        <taxon>Digenea</taxon>
        <taxon>Plagiorchiida</taxon>
        <taxon>Echinostomata</taxon>
        <taxon>Echinostomatoidea</taxon>
        <taxon>Echinostomatidae</taxon>
        <taxon>Echinostoma</taxon>
    </lineage>
</organism>
<dbReference type="Pfam" id="PF00307">
    <property type="entry name" value="CH"/>
    <property type="match status" value="1"/>
</dbReference>
<dbReference type="PANTHER" id="PTHR23167">
    <property type="entry name" value="CALPONIN HOMOLOGY DOMAIN-CONTAINING PROTEIN DDB_G0272472-RELATED"/>
    <property type="match status" value="1"/>
</dbReference>
<dbReference type="WBParaSite" id="ECPE_0000432901-mRNA-1">
    <property type="protein sequence ID" value="ECPE_0000432901-mRNA-1"/>
    <property type="gene ID" value="ECPE_0000432901"/>
</dbReference>
<reference evidence="3 4" key="2">
    <citation type="submission" date="2018-11" db="EMBL/GenBank/DDBJ databases">
        <authorList>
            <consortium name="Pathogen Informatics"/>
        </authorList>
    </citation>
    <scope>NUCLEOTIDE SEQUENCE [LARGE SCALE GENOMIC DNA]</scope>
    <source>
        <strain evidence="3 4">Egypt</strain>
    </source>
</reference>
<dbReference type="Proteomes" id="UP000272942">
    <property type="component" value="Unassembled WGS sequence"/>
</dbReference>
<reference evidence="5" key="1">
    <citation type="submission" date="2016-06" db="UniProtKB">
        <authorList>
            <consortium name="WormBaseParasite"/>
        </authorList>
    </citation>
    <scope>IDENTIFICATION</scope>
</reference>
<dbReference type="PROSITE" id="PS50021">
    <property type="entry name" value="CH"/>
    <property type="match status" value="1"/>
</dbReference>
<feature type="domain" description="Calponin-homology (CH)" evidence="2">
    <location>
        <begin position="17"/>
        <end position="121"/>
    </location>
</feature>
<accession>A0A183ABI2</accession>
<evidence type="ECO:0000313" key="4">
    <source>
        <dbReference type="Proteomes" id="UP000272942"/>
    </source>
</evidence>
<name>A0A183ABI2_9TREM</name>
<dbReference type="PANTHER" id="PTHR23167:SF46">
    <property type="entry name" value="EPS15 HOMOLOGY DOMAIN CONTAINING PROTEIN-BINDING PROTEIN 1, ISOFORM F"/>
    <property type="match status" value="1"/>
</dbReference>
<dbReference type="InterPro" id="IPR050540">
    <property type="entry name" value="F-actin_Monoox_Mical"/>
</dbReference>
<evidence type="ECO:0000313" key="5">
    <source>
        <dbReference type="WBParaSite" id="ECPE_0000432901-mRNA-1"/>
    </source>
</evidence>
<dbReference type="InterPro" id="IPR036872">
    <property type="entry name" value="CH_dom_sf"/>
</dbReference>
<evidence type="ECO:0000256" key="1">
    <source>
        <dbReference type="SAM" id="MobiDB-lite"/>
    </source>
</evidence>
<evidence type="ECO:0000313" key="3">
    <source>
        <dbReference type="EMBL" id="VDP72242.1"/>
    </source>
</evidence>
<dbReference type="EMBL" id="UZAN01041182">
    <property type="protein sequence ID" value="VDP72242.1"/>
    <property type="molecule type" value="Genomic_DNA"/>
</dbReference>
<dbReference type="SMART" id="SM00033">
    <property type="entry name" value="CH"/>
    <property type="match status" value="1"/>
</dbReference>
<sequence length="152" mass="17430">MQSRQIAFSGAVKNITRNNSNLMLNWCRNVTHGYKGIDIKDFGESWRDGLAFSALIHRFYPEAFDYSKLSAANPSENLQLAFEKAKLLAHVTPVIDIDYLLKAKSLDPKVIYTQLTLYYRELHRKPIQRNSYSSVGTARESPVDDLESEEQE</sequence>
<dbReference type="AlphaFoldDB" id="A0A183ABI2"/>
<proteinExistence type="predicted"/>
<dbReference type="OrthoDB" id="18853at2759"/>
<evidence type="ECO:0000259" key="2">
    <source>
        <dbReference type="PROSITE" id="PS50021"/>
    </source>
</evidence>
<keyword evidence="4" id="KW-1185">Reference proteome</keyword>
<dbReference type="Gene3D" id="1.10.418.10">
    <property type="entry name" value="Calponin-like domain"/>
    <property type="match status" value="1"/>
</dbReference>
<feature type="region of interest" description="Disordered" evidence="1">
    <location>
        <begin position="131"/>
        <end position="152"/>
    </location>
</feature>
<dbReference type="SUPFAM" id="SSF47576">
    <property type="entry name" value="Calponin-homology domain, CH-domain"/>
    <property type="match status" value="1"/>
</dbReference>
<gene>
    <name evidence="3" type="ORF">ECPE_LOCUS4317</name>
</gene>
<feature type="compositionally biased region" description="Acidic residues" evidence="1">
    <location>
        <begin position="143"/>
        <end position="152"/>
    </location>
</feature>
<dbReference type="InterPro" id="IPR001715">
    <property type="entry name" value="CH_dom"/>
</dbReference>
<protein>
    <submittedName>
        <fullName evidence="5">Calponin-homology (CH) domain-containing protein</fullName>
    </submittedName>
</protein>